<sequence>MREVRRGEGDEGGEVDCVAVEYPASSVECLRAASLSVNVAATVMVVPGEVEGGGHVKRQVTPHKRPRRDDSIQATRELRVLEAWGLTLHLCLTGHRHHLRQIL</sequence>
<proteinExistence type="predicted"/>
<gene>
    <name evidence="1" type="ORF">Pmani_013113</name>
</gene>
<dbReference type="AlphaFoldDB" id="A0AAE1PY62"/>
<evidence type="ECO:0000313" key="1">
    <source>
        <dbReference type="EMBL" id="KAK4315674.1"/>
    </source>
</evidence>
<keyword evidence="2" id="KW-1185">Reference proteome</keyword>
<protein>
    <submittedName>
        <fullName evidence="1">Uncharacterized protein</fullName>
    </submittedName>
</protein>
<organism evidence="1 2">
    <name type="scientific">Petrolisthes manimaculis</name>
    <dbReference type="NCBI Taxonomy" id="1843537"/>
    <lineage>
        <taxon>Eukaryota</taxon>
        <taxon>Metazoa</taxon>
        <taxon>Ecdysozoa</taxon>
        <taxon>Arthropoda</taxon>
        <taxon>Crustacea</taxon>
        <taxon>Multicrustacea</taxon>
        <taxon>Malacostraca</taxon>
        <taxon>Eumalacostraca</taxon>
        <taxon>Eucarida</taxon>
        <taxon>Decapoda</taxon>
        <taxon>Pleocyemata</taxon>
        <taxon>Anomura</taxon>
        <taxon>Galatheoidea</taxon>
        <taxon>Porcellanidae</taxon>
        <taxon>Petrolisthes</taxon>
    </lineage>
</organism>
<name>A0AAE1PY62_9EUCA</name>
<dbReference type="EMBL" id="JAWZYT010001093">
    <property type="protein sequence ID" value="KAK4315674.1"/>
    <property type="molecule type" value="Genomic_DNA"/>
</dbReference>
<dbReference type="Proteomes" id="UP001292094">
    <property type="component" value="Unassembled WGS sequence"/>
</dbReference>
<accession>A0AAE1PY62</accession>
<evidence type="ECO:0000313" key="2">
    <source>
        <dbReference type="Proteomes" id="UP001292094"/>
    </source>
</evidence>
<comment type="caution">
    <text evidence="1">The sequence shown here is derived from an EMBL/GenBank/DDBJ whole genome shotgun (WGS) entry which is preliminary data.</text>
</comment>
<reference evidence="1" key="1">
    <citation type="submission" date="2023-11" db="EMBL/GenBank/DDBJ databases">
        <title>Genome assemblies of two species of porcelain crab, Petrolisthes cinctipes and Petrolisthes manimaculis (Anomura: Porcellanidae).</title>
        <authorList>
            <person name="Angst P."/>
        </authorList>
    </citation>
    <scope>NUCLEOTIDE SEQUENCE</scope>
    <source>
        <strain evidence="1">PB745_02</strain>
        <tissue evidence="1">Gill</tissue>
    </source>
</reference>